<dbReference type="SUPFAM" id="SSF100950">
    <property type="entry name" value="NagB/RpiA/CoA transferase-like"/>
    <property type="match status" value="1"/>
</dbReference>
<dbReference type="EC" id="3.1.1.31" evidence="5 7"/>
<sequence length="223" mass="23833">MRLVEYADSEMLAMDLANVLAGELTAVLEHEERAFFVVPGGSTPGPIFDALCAADLDWSRVDIALSDERWLPPVHVRSNTKLIQERLLQNRAAAANVVPLYHKAEAPEEILAQLAEGIEPKLPIDVLLLGMGSDMHVASLFSGGDQLARGLDPDAPVLVSMRAAGAPEPRVSMTARVLNGAISKHLVITGAKKHAALDRARSTDPLHAPVAAILDGTTVHWAP</sequence>
<reference evidence="9 10" key="1">
    <citation type="submission" date="2017-03" db="EMBL/GenBank/DDBJ databases">
        <authorList>
            <person name="Afonso C.L."/>
            <person name="Miller P.J."/>
            <person name="Scott M.A."/>
            <person name="Spackman E."/>
            <person name="Goraichik I."/>
            <person name="Dimitrov K.M."/>
            <person name="Suarez D.L."/>
            <person name="Swayne D.E."/>
        </authorList>
    </citation>
    <scope>NUCLEOTIDE SEQUENCE [LARGE SCALE GENOMIC DNA]</scope>
    <source>
        <strain evidence="9 10">CECT 7450</strain>
    </source>
</reference>
<feature type="domain" description="Glucosamine/galactosamine-6-phosphate isomerase" evidence="8">
    <location>
        <begin position="8"/>
        <end position="221"/>
    </location>
</feature>
<proteinExistence type="inferred from homology"/>
<dbReference type="PANTHER" id="PTHR11054">
    <property type="entry name" value="6-PHOSPHOGLUCONOLACTONASE"/>
    <property type="match status" value="1"/>
</dbReference>
<dbReference type="GO" id="GO:0006098">
    <property type="term" value="P:pentose-phosphate shunt"/>
    <property type="evidence" value="ECO:0007669"/>
    <property type="project" value="UniProtKB-UniPathway"/>
</dbReference>
<dbReference type="RefSeq" id="WP_085805813.1">
    <property type="nucleotide sequence ID" value="NZ_FWFX01000006.1"/>
</dbReference>
<evidence type="ECO:0000256" key="2">
    <source>
        <dbReference type="ARBA" id="ARBA00002681"/>
    </source>
</evidence>
<evidence type="ECO:0000256" key="1">
    <source>
        <dbReference type="ARBA" id="ARBA00000832"/>
    </source>
</evidence>
<evidence type="ECO:0000259" key="8">
    <source>
        <dbReference type="Pfam" id="PF01182"/>
    </source>
</evidence>
<evidence type="ECO:0000256" key="5">
    <source>
        <dbReference type="ARBA" id="ARBA00013198"/>
    </source>
</evidence>
<dbReference type="InterPro" id="IPR039104">
    <property type="entry name" value="6PGL"/>
</dbReference>
<keyword evidence="10" id="KW-1185">Reference proteome</keyword>
<name>A0A1X6ZC57_9RHOB</name>
<comment type="similarity">
    <text evidence="4 7">Belongs to the glucosamine/galactosamine-6-phosphate isomerase family. 6-phosphogluconolactonase subfamily.</text>
</comment>
<comment type="function">
    <text evidence="2 7">Hydrolysis of 6-phosphogluconolactone to 6-phosphogluconate.</text>
</comment>
<dbReference type="GO" id="GO:0017057">
    <property type="term" value="F:6-phosphogluconolactonase activity"/>
    <property type="evidence" value="ECO:0007669"/>
    <property type="project" value="UniProtKB-UniRule"/>
</dbReference>
<dbReference type="OrthoDB" id="9810967at2"/>
<dbReference type="PANTHER" id="PTHR11054:SF0">
    <property type="entry name" value="6-PHOSPHOGLUCONOLACTONASE"/>
    <property type="match status" value="1"/>
</dbReference>
<dbReference type="InterPro" id="IPR005900">
    <property type="entry name" value="6-phosphogluconolactonase_DevB"/>
</dbReference>
<gene>
    <name evidence="7 9" type="primary">pgl</name>
    <name evidence="9" type="ORF">ROA7450_02302</name>
</gene>
<dbReference type="InterPro" id="IPR006148">
    <property type="entry name" value="Glc/Gal-6P_isomerase"/>
</dbReference>
<organism evidence="9 10">
    <name type="scientific">Roseovarius albus</name>
    <dbReference type="NCBI Taxonomy" id="1247867"/>
    <lineage>
        <taxon>Bacteria</taxon>
        <taxon>Pseudomonadati</taxon>
        <taxon>Pseudomonadota</taxon>
        <taxon>Alphaproteobacteria</taxon>
        <taxon>Rhodobacterales</taxon>
        <taxon>Roseobacteraceae</taxon>
        <taxon>Roseovarius</taxon>
    </lineage>
</organism>
<comment type="catalytic activity">
    <reaction evidence="1 7">
        <text>6-phospho-D-glucono-1,5-lactone + H2O = 6-phospho-D-gluconate + H(+)</text>
        <dbReference type="Rhea" id="RHEA:12556"/>
        <dbReference type="ChEBI" id="CHEBI:15377"/>
        <dbReference type="ChEBI" id="CHEBI:15378"/>
        <dbReference type="ChEBI" id="CHEBI:57955"/>
        <dbReference type="ChEBI" id="CHEBI:58759"/>
        <dbReference type="EC" id="3.1.1.31"/>
    </reaction>
</comment>
<dbReference type="NCBIfam" id="TIGR01198">
    <property type="entry name" value="pgl"/>
    <property type="match status" value="1"/>
</dbReference>
<comment type="pathway">
    <text evidence="3 7">Carbohydrate degradation; pentose phosphate pathway; D-ribulose 5-phosphate from D-glucose 6-phosphate (oxidative stage): step 2/3.</text>
</comment>
<accession>A0A1X6ZC57</accession>
<dbReference type="Gene3D" id="3.40.50.1360">
    <property type="match status" value="1"/>
</dbReference>
<dbReference type="GO" id="GO:0005975">
    <property type="term" value="P:carbohydrate metabolic process"/>
    <property type="evidence" value="ECO:0007669"/>
    <property type="project" value="UniProtKB-UniRule"/>
</dbReference>
<evidence type="ECO:0000256" key="4">
    <source>
        <dbReference type="ARBA" id="ARBA00010662"/>
    </source>
</evidence>
<keyword evidence="7 9" id="KW-0378">Hydrolase</keyword>
<dbReference type="EMBL" id="FWFX01000006">
    <property type="protein sequence ID" value="SLN46755.1"/>
    <property type="molecule type" value="Genomic_DNA"/>
</dbReference>
<evidence type="ECO:0000256" key="6">
    <source>
        <dbReference type="ARBA" id="ARBA00020337"/>
    </source>
</evidence>
<dbReference type="Proteomes" id="UP000193061">
    <property type="component" value="Unassembled WGS sequence"/>
</dbReference>
<dbReference type="InterPro" id="IPR037171">
    <property type="entry name" value="NagB/RpiA_transferase-like"/>
</dbReference>
<evidence type="ECO:0000256" key="7">
    <source>
        <dbReference type="RuleBase" id="RU365095"/>
    </source>
</evidence>
<dbReference type="AlphaFoldDB" id="A0A1X6ZC57"/>
<evidence type="ECO:0000313" key="9">
    <source>
        <dbReference type="EMBL" id="SLN46755.1"/>
    </source>
</evidence>
<dbReference type="Pfam" id="PF01182">
    <property type="entry name" value="Glucosamine_iso"/>
    <property type="match status" value="1"/>
</dbReference>
<dbReference type="UniPathway" id="UPA00115">
    <property type="reaction ID" value="UER00409"/>
</dbReference>
<protein>
    <recommendedName>
        <fullName evidence="6 7">6-phosphogluconolactonase</fullName>
        <shortName evidence="7">6PGL</shortName>
        <ecNumber evidence="5 7">3.1.1.31</ecNumber>
    </recommendedName>
</protein>
<evidence type="ECO:0000313" key="10">
    <source>
        <dbReference type="Proteomes" id="UP000193061"/>
    </source>
</evidence>
<evidence type="ECO:0000256" key="3">
    <source>
        <dbReference type="ARBA" id="ARBA00004961"/>
    </source>
</evidence>
<dbReference type="CDD" id="cd01400">
    <property type="entry name" value="6PGL"/>
    <property type="match status" value="1"/>
</dbReference>